<dbReference type="PANTHER" id="PTHR43132:SF2">
    <property type="entry name" value="ARSENICAL RESISTANCE OPERON REPRESSOR ARSR-RELATED"/>
    <property type="match status" value="1"/>
</dbReference>
<evidence type="ECO:0000256" key="2">
    <source>
        <dbReference type="ARBA" id="ARBA00023125"/>
    </source>
</evidence>
<reference evidence="6" key="1">
    <citation type="submission" date="2022-03" db="EMBL/GenBank/DDBJ databases">
        <title>Identification of a novel bacterium isolated from mangrove sediments.</title>
        <authorList>
            <person name="Pan X."/>
        </authorList>
    </citation>
    <scope>NUCLEOTIDE SEQUENCE</scope>
    <source>
        <strain evidence="6">B1949</strain>
    </source>
</reference>
<dbReference type="EMBL" id="JALHLF010000201">
    <property type="protein sequence ID" value="MCJ2185038.1"/>
    <property type="molecule type" value="Genomic_DNA"/>
</dbReference>
<accession>A0ABT0BIZ3</accession>
<feature type="non-terminal residue" evidence="6">
    <location>
        <position position="142"/>
    </location>
</feature>
<sequence length="142" mass="14611">MMTSAPETPSAPAPFVAPGEAPIELIKAIGHPLRYQILACVAQGERNVGEIETATGIGQPTLSQQLSVLRNAGLVSARREAKLVFYAVEPAALDQVCSAFQTICPAAFLDHMREKLAGAGPAPNRATPPAPAGEAAASAEPA</sequence>
<dbReference type="SUPFAM" id="SSF46785">
    <property type="entry name" value="Winged helix' DNA-binding domain"/>
    <property type="match status" value="1"/>
</dbReference>
<comment type="caution">
    <text evidence="6">The sequence shown here is derived from an EMBL/GenBank/DDBJ whole genome shotgun (WGS) entry which is preliminary data.</text>
</comment>
<protein>
    <submittedName>
        <fullName evidence="6">Metalloregulator ArsR/SmtB family transcription factor</fullName>
    </submittedName>
</protein>
<dbReference type="Gene3D" id="1.10.10.10">
    <property type="entry name" value="Winged helix-like DNA-binding domain superfamily/Winged helix DNA-binding domain"/>
    <property type="match status" value="1"/>
</dbReference>
<dbReference type="RefSeq" id="WP_244024427.1">
    <property type="nucleotide sequence ID" value="NZ_JALHLF010000201.1"/>
</dbReference>
<keyword evidence="3" id="KW-0804">Transcription</keyword>
<dbReference type="CDD" id="cd00090">
    <property type="entry name" value="HTH_ARSR"/>
    <property type="match status" value="1"/>
</dbReference>
<dbReference type="InterPro" id="IPR036388">
    <property type="entry name" value="WH-like_DNA-bd_sf"/>
</dbReference>
<name>A0ABT0BIZ3_9SPHN</name>
<dbReference type="Pfam" id="PF01022">
    <property type="entry name" value="HTH_5"/>
    <property type="match status" value="1"/>
</dbReference>
<keyword evidence="1" id="KW-0805">Transcription regulation</keyword>
<dbReference type="SMART" id="SM00418">
    <property type="entry name" value="HTH_ARSR"/>
    <property type="match status" value="1"/>
</dbReference>
<feature type="domain" description="HTH arsR-type" evidence="5">
    <location>
        <begin position="16"/>
        <end position="111"/>
    </location>
</feature>
<dbReference type="InterPro" id="IPR036390">
    <property type="entry name" value="WH_DNA-bd_sf"/>
</dbReference>
<keyword evidence="2" id="KW-0238">DNA-binding</keyword>
<evidence type="ECO:0000256" key="3">
    <source>
        <dbReference type="ARBA" id="ARBA00023163"/>
    </source>
</evidence>
<evidence type="ECO:0000259" key="5">
    <source>
        <dbReference type="PROSITE" id="PS50987"/>
    </source>
</evidence>
<evidence type="ECO:0000313" key="7">
    <source>
        <dbReference type="Proteomes" id="UP001162881"/>
    </source>
</evidence>
<dbReference type="InterPro" id="IPR011991">
    <property type="entry name" value="ArsR-like_HTH"/>
</dbReference>
<keyword evidence="7" id="KW-1185">Reference proteome</keyword>
<dbReference type="InterPro" id="IPR001845">
    <property type="entry name" value="HTH_ArsR_DNA-bd_dom"/>
</dbReference>
<evidence type="ECO:0000256" key="1">
    <source>
        <dbReference type="ARBA" id="ARBA00023015"/>
    </source>
</evidence>
<evidence type="ECO:0000313" key="6">
    <source>
        <dbReference type="EMBL" id="MCJ2185038.1"/>
    </source>
</evidence>
<organism evidence="6 7">
    <name type="scientific">Novosphingobium organovorum</name>
    <dbReference type="NCBI Taxonomy" id="2930092"/>
    <lineage>
        <taxon>Bacteria</taxon>
        <taxon>Pseudomonadati</taxon>
        <taxon>Pseudomonadota</taxon>
        <taxon>Alphaproteobacteria</taxon>
        <taxon>Sphingomonadales</taxon>
        <taxon>Sphingomonadaceae</taxon>
        <taxon>Novosphingobium</taxon>
    </lineage>
</organism>
<gene>
    <name evidence="6" type="ORF">MTR62_20460</name>
</gene>
<dbReference type="Proteomes" id="UP001162881">
    <property type="component" value="Unassembled WGS sequence"/>
</dbReference>
<dbReference type="InterPro" id="IPR051011">
    <property type="entry name" value="Metal_resp_trans_reg"/>
</dbReference>
<dbReference type="PRINTS" id="PR00778">
    <property type="entry name" value="HTHARSR"/>
</dbReference>
<dbReference type="NCBIfam" id="NF033788">
    <property type="entry name" value="HTH_metalloreg"/>
    <property type="match status" value="1"/>
</dbReference>
<dbReference type="PROSITE" id="PS50987">
    <property type="entry name" value="HTH_ARSR_2"/>
    <property type="match status" value="1"/>
</dbReference>
<proteinExistence type="predicted"/>
<feature type="region of interest" description="Disordered" evidence="4">
    <location>
        <begin position="119"/>
        <end position="142"/>
    </location>
</feature>
<evidence type="ECO:0000256" key="4">
    <source>
        <dbReference type="SAM" id="MobiDB-lite"/>
    </source>
</evidence>
<dbReference type="PANTHER" id="PTHR43132">
    <property type="entry name" value="ARSENICAL RESISTANCE OPERON REPRESSOR ARSR-RELATED"/>
    <property type="match status" value="1"/>
</dbReference>
<feature type="compositionally biased region" description="Low complexity" evidence="4">
    <location>
        <begin position="132"/>
        <end position="142"/>
    </location>
</feature>